<reference evidence="1" key="2">
    <citation type="submission" date="2022-06" db="UniProtKB">
        <authorList>
            <consortium name="EnsemblMetazoa"/>
        </authorList>
    </citation>
    <scope>IDENTIFICATION</scope>
    <source>
        <strain evidence="1">DF5081</strain>
    </source>
</reference>
<organism evidence="1 2">
    <name type="scientific">Caenorhabditis japonica</name>
    <dbReference type="NCBI Taxonomy" id="281687"/>
    <lineage>
        <taxon>Eukaryota</taxon>
        <taxon>Metazoa</taxon>
        <taxon>Ecdysozoa</taxon>
        <taxon>Nematoda</taxon>
        <taxon>Chromadorea</taxon>
        <taxon>Rhabditida</taxon>
        <taxon>Rhabditina</taxon>
        <taxon>Rhabditomorpha</taxon>
        <taxon>Rhabditoidea</taxon>
        <taxon>Rhabditidae</taxon>
        <taxon>Peloderinae</taxon>
        <taxon>Caenorhabditis</taxon>
    </lineage>
</organism>
<proteinExistence type="predicted"/>
<reference evidence="2" key="1">
    <citation type="submission" date="2010-08" db="EMBL/GenBank/DDBJ databases">
        <authorList>
            <consortium name="Caenorhabditis japonica Sequencing Consortium"/>
            <person name="Wilson R.K."/>
        </authorList>
    </citation>
    <scope>NUCLEOTIDE SEQUENCE [LARGE SCALE GENOMIC DNA]</scope>
    <source>
        <strain evidence="2">DF5081</strain>
    </source>
</reference>
<evidence type="ECO:0000313" key="2">
    <source>
        <dbReference type="Proteomes" id="UP000005237"/>
    </source>
</evidence>
<dbReference type="Proteomes" id="UP000005237">
    <property type="component" value="Unassembled WGS sequence"/>
</dbReference>
<accession>A0A8R1IH06</accession>
<evidence type="ECO:0000313" key="1">
    <source>
        <dbReference type="EnsemblMetazoa" id="CJA31188.1"/>
    </source>
</evidence>
<sequence length="119" mass="13357">MEAAIAARKLAVALARFVIENGDKPLEGEKLSAIIYRLRVVDSYASTDIDLICDAIRILILQLVNLPPVTFAPEVWVPIFTAVSEGVIEPLWSNVHVERTVKRRIWFKGAITQTSIWDL</sequence>
<dbReference type="AlphaFoldDB" id="A0A8R1IH06"/>
<dbReference type="EnsemblMetazoa" id="CJA31188.1">
    <property type="protein sequence ID" value="CJA31188.1"/>
    <property type="gene ID" value="WBGene00207035"/>
</dbReference>
<protein>
    <submittedName>
        <fullName evidence="1">Uncharacterized protein</fullName>
    </submittedName>
</protein>
<keyword evidence="2" id="KW-1185">Reference proteome</keyword>
<name>A0A8R1IH06_CAEJA</name>